<reference evidence="2 3" key="1">
    <citation type="journal article" date="2017" name="Nature">
        <title>The Apostasia genome and the evolution of orchids.</title>
        <authorList>
            <person name="Zhang G.Q."/>
            <person name="Liu K.W."/>
            <person name="Li Z."/>
            <person name="Lohaus R."/>
            <person name="Hsiao Y.Y."/>
            <person name="Niu S.C."/>
            <person name="Wang J.Y."/>
            <person name="Lin Y.C."/>
            <person name="Xu Q."/>
            <person name="Chen L.J."/>
            <person name="Yoshida K."/>
            <person name="Fujiwara S."/>
            <person name="Wang Z.W."/>
            <person name="Zhang Y.Q."/>
            <person name="Mitsuda N."/>
            <person name="Wang M."/>
            <person name="Liu G.H."/>
            <person name="Pecoraro L."/>
            <person name="Huang H.X."/>
            <person name="Xiao X.J."/>
            <person name="Lin M."/>
            <person name="Wu X.Y."/>
            <person name="Wu W.L."/>
            <person name="Chen Y.Y."/>
            <person name="Chang S.B."/>
            <person name="Sakamoto S."/>
            <person name="Ohme-Takagi M."/>
            <person name="Yagi M."/>
            <person name="Zeng S.J."/>
            <person name="Shen C.Y."/>
            <person name="Yeh C.M."/>
            <person name="Luo Y.B."/>
            <person name="Tsai W.C."/>
            <person name="Van de Peer Y."/>
            <person name="Liu Z.J."/>
        </authorList>
    </citation>
    <scope>NUCLEOTIDE SEQUENCE [LARGE SCALE GENOMIC DNA]</scope>
    <source>
        <strain evidence="3">cv. Shenzhen</strain>
        <tissue evidence="2">Stem</tissue>
    </source>
</reference>
<dbReference type="OrthoDB" id="1924524at2759"/>
<dbReference type="GO" id="GO:0009733">
    <property type="term" value="P:response to auxin"/>
    <property type="evidence" value="ECO:0007669"/>
    <property type="project" value="InterPro"/>
</dbReference>
<name>A0A2I0A214_9ASPA</name>
<dbReference type="Pfam" id="PF02519">
    <property type="entry name" value="Auxin_inducible"/>
    <property type="match status" value="1"/>
</dbReference>
<evidence type="ECO:0000313" key="3">
    <source>
        <dbReference type="Proteomes" id="UP000236161"/>
    </source>
</evidence>
<dbReference type="Proteomes" id="UP000236161">
    <property type="component" value="Unassembled WGS sequence"/>
</dbReference>
<dbReference type="InterPro" id="IPR003676">
    <property type="entry name" value="SAUR_fam"/>
</dbReference>
<dbReference type="EMBL" id="KZ452037">
    <property type="protein sequence ID" value="PKA49564.1"/>
    <property type="molecule type" value="Genomic_DNA"/>
</dbReference>
<dbReference type="PANTHER" id="PTHR35296">
    <property type="entry name" value="EXPRESSED PROTEIN"/>
    <property type="match status" value="1"/>
</dbReference>
<sequence>MAKKGKLSKIGCMLKRWNSGRLKRISAGGAPGRSPEVEEPWRKASASFHAGDVAPAGFQQVFVGKSRRRYLVSSDLADHPLFQSLMEGSGCCGGGGAVVGCEVVLFEHLLWMLESADPLTELLAELVDFYTC</sequence>
<keyword evidence="3" id="KW-1185">Reference proteome</keyword>
<dbReference type="AlphaFoldDB" id="A0A2I0A214"/>
<protein>
    <submittedName>
        <fullName evidence="2">Uncharacterized protein</fullName>
    </submittedName>
</protein>
<evidence type="ECO:0000313" key="2">
    <source>
        <dbReference type="EMBL" id="PKA49564.1"/>
    </source>
</evidence>
<proteinExistence type="inferred from homology"/>
<gene>
    <name evidence="2" type="ORF">AXF42_Ash004104</name>
</gene>
<organism evidence="2 3">
    <name type="scientific">Apostasia shenzhenica</name>
    <dbReference type="NCBI Taxonomy" id="1088818"/>
    <lineage>
        <taxon>Eukaryota</taxon>
        <taxon>Viridiplantae</taxon>
        <taxon>Streptophyta</taxon>
        <taxon>Embryophyta</taxon>
        <taxon>Tracheophyta</taxon>
        <taxon>Spermatophyta</taxon>
        <taxon>Magnoliopsida</taxon>
        <taxon>Liliopsida</taxon>
        <taxon>Asparagales</taxon>
        <taxon>Orchidaceae</taxon>
        <taxon>Apostasioideae</taxon>
        <taxon>Apostasia</taxon>
    </lineage>
</organism>
<dbReference type="PANTHER" id="PTHR35296:SF8">
    <property type="entry name" value="SMALL AUXIN-UP RNA-RELATED"/>
    <property type="match status" value="1"/>
</dbReference>
<evidence type="ECO:0000256" key="1">
    <source>
        <dbReference type="ARBA" id="ARBA00006974"/>
    </source>
</evidence>
<comment type="similarity">
    <text evidence="1">Belongs to the ARG7 family.</text>
</comment>
<dbReference type="STRING" id="1088818.A0A2I0A214"/>
<accession>A0A2I0A214</accession>